<dbReference type="GO" id="GO:0030574">
    <property type="term" value="P:collagen catabolic process"/>
    <property type="evidence" value="ECO:0007669"/>
    <property type="project" value="TreeGrafter"/>
</dbReference>
<keyword evidence="3" id="KW-0732">Signal</keyword>
<dbReference type="GO" id="GO:0030198">
    <property type="term" value="P:extracellular matrix organization"/>
    <property type="evidence" value="ECO:0007669"/>
    <property type="project" value="TreeGrafter"/>
</dbReference>
<dbReference type="InterPro" id="IPR024079">
    <property type="entry name" value="MetalloPept_cat_dom_sf"/>
</dbReference>
<dbReference type="Gene3D" id="3.40.390.10">
    <property type="entry name" value="Collagenase (Catalytic Domain)"/>
    <property type="match status" value="1"/>
</dbReference>
<keyword evidence="4" id="KW-0645">Protease</keyword>
<reference evidence="5" key="1">
    <citation type="submission" date="2013-04" db="EMBL/GenBank/DDBJ databases">
        <authorList>
            <person name="Qu J."/>
            <person name="Murali S.C."/>
            <person name="Bandaranaike D."/>
            <person name="Bellair M."/>
            <person name="Blankenburg K."/>
            <person name="Chao H."/>
            <person name="Dinh H."/>
            <person name="Doddapaneni H."/>
            <person name="Downs B."/>
            <person name="Dugan-Rocha S."/>
            <person name="Elkadiri S."/>
            <person name="Gnanaolivu R.D."/>
            <person name="Hernandez B."/>
            <person name="Javaid M."/>
            <person name="Jayaseelan J.C."/>
            <person name="Lee S."/>
            <person name="Li M."/>
            <person name="Ming W."/>
            <person name="Munidasa M."/>
            <person name="Muniz J."/>
            <person name="Nguyen L."/>
            <person name="Ongeri F."/>
            <person name="Osuji N."/>
            <person name="Pu L.-L."/>
            <person name="Puazo M."/>
            <person name="Qu C."/>
            <person name="Quiroz J."/>
            <person name="Raj R."/>
            <person name="Weissenberger G."/>
            <person name="Xin Y."/>
            <person name="Zou X."/>
            <person name="Han Y."/>
            <person name="Richards S."/>
            <person name="Worley K."/>
            <person name="Muzny D."/>
            <person name="Gibbs R."/>
        </authorList>
    </citation>
    <scope>NUCLEOTIDE SEQUENCE</scope>
    <source>
        <strain evidence="5">Sampled in the wild</strain>
    </source>
</reference>
<dbReference type="EMBL" id="KZ309056">
    <property type="protein sequence ID" value="KAG8236648.1"/>
    <property type="molecule type" value="Genomic_DNA"/>
</dbReference>
<evidence type="ECO:0000313" key="6">
    <source>
        <dbReference type="Proteomes" id="UP000792457"/>
    </source>
</evidence>
<dbReference type="InterPro" id="IPR036365">
    <property type="entry name" value="PGBD-like_sf"/>
</dbReference>
<protein>
    <submittedName>
        <fullName evidence="5">Uncharacterized protein</fullName>
    </submittedName>
</protein>
<comment type="similarity">
    <text evidence="2">Belongs to the peptidase M10A family.</text>
</comment>
<accession>A0A8K0KLT4</accession>
<proteinExistence type="inferred from homology"/>
<comment type="cofactor">
    <cofactor evidence="1">
        <name>Zn(2+)</name>
        <dbReference type="ChEBI" id="CHEBI:29105"/>
    </cofactor>
</comment>
<dbReference type="GO" id="GO:0004222">
    <property type="term" value="F:metalloendopeptidase activity"/>
    <property type="evidence" value="ECO:0007669"/>
    <property type="project" value="TreeGrafter"/>
</dbReference>
<dbReference type="AlphaFoldDB" id="A0A8K0KLT4"/>
<evidence type="ECO:0000256" key="3">
    <source>
        <dbReference type="ARBA" id="ARBA00022729"/>
    </source>
</evidence>
<dbReference type="PANTHER" id="PTHR10201">
    <property type="entry name" value="MATRIX METALLOPROTEINASE"/>
    <property type="match status" value="1"/>
</dbReference>
<dbReference type="PANTHER" id="PTHR10201:SF291">
    <property type="entry name" value="MATRIX METALLOPROTEINASE 1, ISOFORM C-RELATED"/>
    <property type="match status" value="1"/>
</dbReference>
<dbReference type="GO" id="GO:0005615">
    <property type="term" value="C:extracellular space"/>
    <property type="evidence" value="ECO:0007669"/>
    <property type="project" value="TreeGrafter"/>
</dbReference>
<comment type="caution">
    <text evidence="5">The sequence shown here is derived from an EMBL/GenBank/DDBJ whole genome shotgun (WGS) entry which is preliminary data.</text>
</comment>
<sequence length="116" mass="13307">MYLMNFGYLPQSDLETGNLRTETQLKEAIAHLQVFLVGSGLQFCKICDSNGMIVISKNVLQQFAGLKPTGELTAETKRLITKPRCGVADFVYEESRRRKRYTLRGPKWGYTNLTWR</sequence>
<evidence type="ECO:0000313" key="5">
    <source>
        <dbReference type="EMBL" id="KAG8236648.1"/>
    </source>
</evidence>
<dbReference type="SUPFAM" id="SSF47090">
    <property type="entry name" value="PGBD-like"/>
    <property type="match status" value="1"/>
</dbReference>
<dbReference type="Proteomes" id="UP000792457">
    <property type="component" value="Unassembled WGS sequence"/>
</dbReference>
<evidence type="ECO:0000256" key="1">
    <source>
        <dbReference type="ARBA" id="ARBA00001947"/>
    </source>
</evidence>
<evidence type="ECO:0000256" key="4">
    <source>
        <dbReference type="ARBA" id="ARBA00023049"/>
    </source>
</evidence>
<keyword evidence="4" id="KW-0378">Hydrolase</keyword>
<keyword evidence="6" id="KW-1185">Reference proteome</keyword>
<dbReference type="OrthoDB" id="406838at2759"/>
<evidence type="ECO:0000256" key="2">
    <source>
        <dbReference type="ARBA" id="ARBA00010370"/>
    </source>
</evidence>
<organism evidence="5 6">
    <name type="scientific">Ladona fulva</name>
    <name type="common">Scarce chaser dragonfly</name>
    <name type="synonym">Libellula fulva</name>
    <dbReference type="NCBI Taxonomy" id="123851"/>
    <lineage>
        <taxon>Eukaryota</taxon>
        <taxon>Metazoa</taxon>
        <taxon>Ecdysozoa</taxon>
        <taxon>Arthropoda</taxon>
        <taxon>Hexapoda</taxon>
        <taxon>Insecta</taxon>
        <taxon>Pterygota</taxon>
        <taxon>Palaeoptera</taxon>
        <taxon>Odonata</taxon>
        <taxon>Epiprocta</taxon>
        <taxon>Anisoptera</taxon>
        <taxon>Libelluloidea</taxon>
        <taxon>Libellulidae</taxon>
        <taxon>Ladona</taxon>
    </lineage>
</organism>
<reference evidence="5" key="2">
    <citation type="submission" date="2017-10" db="EMBL/GenBank/DDBJ databases">
        <title>Ladona fulva Genome sequencing and assembly.</title>
        <authorList>
            <person name="Murali S."/>
            <person name="Richards S."/>
            <person name="Bandaranaike D."/>
            <person name="Bellair M."/>
            <person name="Blankenburg K."/>
            <person name="Chao H."/>
            <person name="Dinh H."/>
            <person name="Doddapaneni H."/>
            <person name="Dugan-Rocha S."/>
            <person name="Elkadiri S."/>
            <person name="Gnanaolivu R."/>
            <person name="Hernandez B."/>
            <person name="Skinner E."/>
            <person name="Javaid M."/>
            <person name="Lee S."/>
            <person name="Li M."/>
            <person name="Ming W."/>
            <person name="Munidasa M."/>
            <person name="Muniz J."/>
            <person name="Nguyen L."/>
            <person name="Hughes D."/>
            <person name="Osuji N."/>
            <person name="Pu L.-L."/>
            <person name="Puazo M."/>
            <person name="Qu C."/>
            <person name="Quiroz J."/>
            <person name="Raj R."/>
            <person name="Weissenberger G."/>
            <person name="Xin Y."/>
            <person name="Zou X."/>
            <person name="Han Y."/>
            <person name="Worley K."/>
            <person name="Muzny D."/>
            <person name="Gibbs R."/>
        </authorList>
    </citation>
    <scope>NUCLEOTIDE SEQUENCE</scope>
    <source>
        <strain evidence="5">Sampled in the wild</strain>
    </source>
</reference>
<gene>
    <name evidence="5" type="ORF">J437_LFUL016987</name>
</gene>
<name>A0A8K0KLT4_LADFU</name>
<keyword evidence="4" id="KW-0482">Metalloprotease</keyword>